<dbReference type="RefSeq" id="WP_317834835.1">
    <property type="nucleotide sequence ID" value="NZ_CP136920.1"/>
</dbReference>
<dbReference type="PROSITE" id="PS51257">
    <property type="entry name" value="PROKAR_LIPOPROTEIN"/>
    <property type="match status" value="1"/>
</dbReference>
<organism evidence="2 3">
    <name type="scientific">Rubellicoccus peritrichatus</name>
    <dbReference type="NCBI Taxonomy" id="3080537"/>
    <lineage>
        <taxon>Bacteria</taxon>
        <taxon>Pseudomonadati</taxon>
        <taxon>Verrucomicrobiota</taxon>
        <taxon>Opitutia</taxon>
        <taxon>Puniceicoccales</taxon>
        <taxon>Cerasicoccaceae</taxon>
        <taxon>Rubellicoccus</taxon>
    </lineage>
</organism>
<proteinExistence type="predicted"/>
<evidence type="ECO:0000313" key="2">
    <source>
        <dbReference type="EMBL" id="WOO42316.1"/>
    </source>
</evidence>
<feature type="chain" id="PRO_5043008870" description="Lipoprotein" evidence="1">
    <location>
        <begin position="19"/>
        <end position="142"/>
    </location>
</feature>
<accession>A0AAQ3QUF2</accession>
<dbReference type="AlphaFoldDB" id="A0AAQ3QUF2"/>
<keyword evidence="3" id="KW-1185">Reference proteome</keyword>
<evidence type="ECO:0008006" key="4">
    <source>
        <dbReference type="Google" id="ProtNLM"/>
    </source>
</evidence>
<dbReference type="KEGG" id="puo:RZN69_04385"/>
<gene>
    <name evidence="2" type="ORF">RZN69_04385</name>
</gene>
<dbReference type="Proteomes" id="UP001304300">
    <property type="component" value="Chromosome"/>
</dbReference>
<keyword evidence="1" id="KW-0732">Signal</keyword>
<feature type="signal peptide" evidence="1">
    <location>
        <begin position="1"/>
        <end position="18"/>
    </location>
</feature>
<sequence>MKKPFIILFCLLSLPVFVMLSGCKTMQGADSVTEYNNSPLTVPVPSGLSEQQVGDAMASVLRGREWNVIESSPNRAVGTLDHRGFRARAILERSGNTIRILSDSTSKSLRTGEYEPAVPLGWLQNLQSDLRKKFQEKDYGSY</sequence>
<dbReference type="EMBL" id="CP136920">
    <property type="protein sequence ID" value="WOO42316.1"/>
    <property type="molecule type" value="Genomic_DNA"/>
</dbReference>
<evidence type="ECO:0000313" key="3">
    <source>
        <dbReference type="Proteomes" id="UP001304300"/>
    </source>
</evidence>
<name>A0AAQ3QUF2_9BACT</name>
<reference evidence="2 3" key="1">
    <citation type="submission" date="2023-10" db="EMBL/GenBank/DDBJ databases">
        <title>Rubellicoccus peritrichatus gen. nov., sp. nov., isolated from an algae of coral reef tank.</title>
        <authorList>
            <person name="Luo J."/>
        </authorList>
    </citation>
    <scope>NUCLEOTIDE SEQUENCE [LARGE SCALE GENOMIC DNA]</scope>
    <source>
        <strain evidence="2 3">CR14</strain>
    </source>
</reference>
<evidence type="ECO:0000256" key="1">
    <source>
        <dbReference type="SAM" id="SignalP"/>
    </source>
</evidence>
<protein>
    <recommendedName>
        <fullName evidence="4">Lipoprotein</fullName>
    </recommendedName>
</protein>